<dbReference type="AlphaFoldDB" id="A0A5D0U3U5"/>
<gene>
    <name evidence="2" type="ORF">FXF65_22685</name>
</gene>
<dbReference type="Proteomes" id="UP000322634">
    <property type="component" value="Unassembled WGS sequence"/>
</dbReference>
<organism evidence="2 3">
    <name type="scientific">Actinomadura syzygii</name>
    <dbReference type="NCBI Taxonomy" id="1427538"/>
    <lineage>
        <taxon>Bacteria</taxon>
        <taxon>Bacillati</taxon>
        <taxon>Actinomycetota</taxon>
        <taxon>Actinomycetes</taxon>
        <taxon>Streptosporangiales</taxon>
        <taxon>Thermomonosporaceae</taxon>
        <taxon>Actinomadura</taxon>
    </lineage>
</organism>
<protein>
    <submittedName>
        <fullName evidence="2">Phosphotransferase</fullName>
    </submittedName>
</protein>
<reference evidence="2 3" key="1">
    <citation type="submission" date="2019-08" db="EMBL/GenBank/DDBJ databases">
        <title>Actinomadura sp. nov. CYP1-5 isolated from mountain soil.</title>
        <authorList>
            <person name="Songsumanus A."/>
            <person name="Kuncharoen N."/>
            <person name="Kudo T."/>
            <person name="Yuki M."/>
            <person name="Igarashi Y."/>
            <person name="Tanasupawat S."/>
        </authorList>
    </citation>
    <scope>NUCLEOTIDE SEQUENCE [LARGE SCALE GENOMIC DNA]</scope>
    <source>
        <strain evidence="2 3">GKU157</strain>
    </source>
</reference>
<proteinExistence type="predicted"/>
<dbReference type="RefSeq" id="WP_148351994.1">
    <property type="nucleotide sequence ID" value="NZ_JBHSBF010000010.1"/>
</dbReference>
<keyword evidence="2" id="KW-0808">Transferase</keyword>
<feature type="domain" description="Aminoglycoside phosphotransferase" evidence="1">
    <location>
        <begin position="140"/>
        <end position="209"/>
    </location>
</feature>
<dbReference type="InterPro" id="IPR002575">
    <property type="entry name" value="Aminoglycoside_PTrfase"/>
</dbReference>
<dbReference type="SUPFAM" id="SSF56112">
    <property type="entry name" value="Protein kinase-like (PK-like)"/>
    <property type="match status" value="1"/>
</dbReference>
<evidence type="ECO:0000313" key="3">
    <source>
        <dbReference type="Proteomes" id="UP000322634"/>
    </source>
</evidence>
<sequence>MRSDWTDLPQELRIEIETQTGPISSIDPAPTGNHADIASTLHSPEGLTFVKAARKLADRDGPEVMSLRREAAVNPHVSGFAPRLRWQAEAREWVVLGFEHVSGRRADFTPGSPDLTVLAKTIQAIQTTPCPDVVRMMVERRWQSAAVDVSRLAGTALLHTDLNEENLIITPEGRAYVVDWAFVSRGQAWIELGLLIPWLLKAGHSPREAGEWVSQFDSWNDAEPSHVDLFSEIFAEKWRGHSETNSAAWVAEHAALTKQWATYRLRNRK</sequence>
<dbReference type="InterPro" id="IPR011009">
    <property type="entry name" value="Kinase-like_dom_sf"/>
</dbReference>
<evidence type="ECO:0000259" key="1">
    <source>
        <dbReference type="Pfam" id="PF01636"/>
    </source>
</evidence>
<dbReference type="GO" id="GO:0016740">
    <property type="term" value="F:transferase activity"/>
    <property type="evidence" value="ECO:0007669"/>
    <property type="project" value="UniProtKB-KW"/>
</dbReference>
<dbReference type="OrthoDB" id="2570531at2"/>
<dbReference type="Gene3D" id="3.90.1200.10">
    <property type="match status" value="1"/>
</dbReference>
<name>A0A5D0U3U5_9ACTN</name>
<dbReference type="EMBL" id="VSFF01000008">
    <property type="protein sequence ID" value="TYC13301.1"/>
    <property type="molecule type" value="Genomic_DNA"/>
</dbReference>
<accession>A0A5D0U3U5</accession>
<keyword evidence="3" id="KW-1185">Reference proteome</keyword>
<dbReference type="Pfam" id="PF01636">
    <property type="entry name" value="APH"/>
    <property type="match status" value="1"/>
</dbReference>
<comment type="caution">
    <text evidence="2">The sequence shown here is derived from an EMBL/GenBank/DDBJ whole genome shotgun (WGS) entry which is preliminary data.</text>
</comment>
<evidence type="ECO:0000313" key="2">
    <source>
        <dbReference type="EMBL" id="TYC13301.1"/>
    </source>
</evidence>